<keyword evidence="1" id="KW-0813">Transport</keyword>
<feature type="region of interest" description="Disordered" evidence="3">
    <location>
        <begin position="1"/>
        <end position="40"/>
    </location>
</feature>
<feature type="compositionally biased region" description="Polar residues" evidence="3">
    <location>
        <begin position="1"/>
        <end position="13"/>
    </location>
</feature>
<dbReference type="PROSITE" id="PS51511">
    <property type="entry name" value="FIP_RBD"/>
    <property type="match status" value="1"/>
</dbReference>
<reference evidence="5" key="1">
    <citation type="journal article" date="2023" name="Science">
        <title>Genome structures resolve the early diversification of teleost fishes.</title>
        <authorList>
            <person name="Parey E."/>
            <person name="Louis A."/>
            <person name="Montfort J."/>
            <person name="Bouchez O."/>
            <person name="Roques C."/>
            <person name="Iampietro C."/>
            <person name="Lluch J."/>
            <person name="Castinel A."/>
            <person name="Donnadieu C."/>
            <person name="Desvignes T."/>
            <person name="Floi Bucao C."/>
            <person name="Jouanno E."/>
            <person name="Wen M."/>
            <person name="Mejri S."/>
            <person name="Dirks R."/>
            <person name="Jansen H."/>
            <person name="Henkel C."/>
            <person name="Chen W.J."/>
            <person name="Zahm M."/>
            <person name="Cabau C."/>
            <person name="Klopp C."/>
            <person name="Thompson A.W."/>
            <person name="Robinson-Rechavi M."/>
            <person name="Braasch I."/>
            <person name="Lecointre G."/>
            <person name="Bobe J."/>
            <person name="Postlethwait J.H."/>
            <person name="Berthelot C."/>
            <person name="Roest Crollius H."/>
            <person name="Guiguen Y."/>
        </authorList>
    </citation>
    <scope>NUCLEOTIDE SEQUENCE</scope>
    <source>
        <strain evidence="5">NC1722</strain>
    </source>
</reference>
<protein>
    <recommendedName>
        <fullName evidence="4">FIP-RBD domain-containing protein</fullName>
    </recommendedName>
</protein>
<dbReference type="PANTHER" id="PTHR15746:SF22">
    <property type="entry name" value="RAB11 FAMILY-INTERACTING PROTEIN 1"/>
    <property type="match status" value="1"/>
</dbReference>
<evidence type="ECO:0000256" key="2">
    <source>
        <dbReference type="ARBA" id="ARBA00022553"/>
    </source>
</evidence>
<feature type="domain" description="FIP-RBD" evidence="4">
    <location>
        <begin position="31"/>
        <end position="93"/>
    </location>
</feature>
<dbReference type="Gene3D" id="1.20.5.2440">
    <property type="match status" value="1"/>
</dbReference>
<dbReference type="EMBL" id="JAINUG010000332">
    <property type="protein sequence ID" value="KAJ8378063.1"/>
    <property type="molecule type" value="Genomic_DNA"/>
</dbReference>
<evidence type="ECO:0000256" key="1">
    <source>
        <dbReference type="ARBA" id="ARBA00022448"/>
    </source>
</evidence>
<keyword evidence="2" id="KW-0597">Phosphoprotein</keyword>
<name>A0AAD7RDQ6_9TELE</name>
<evidence type="ECO:0000256" key="3">
    <source>
        <dbReference type="SAM" id="MobiDB-lite"/>
    </source>
</evidence>
<organism evidence="5 6">
    <name type="scientific">Aldrovandia affinis</name>
    <dbReference type="NCBI Taxonomy" id="143900"/>
    <lineage>
        <taxon>Eukaryota</taxon>
        <taxon>Metazoa</taxon>
        <taxon>Chordata</taxon>
        <taxon>Craniata</taxon>
        <taxon>Vertebrata</taxon>
        <taxon>Euteleostomi</taxon>
        <taxon>Actinopterygii</taxon>
        <taxon>Neopterygii</taxon>
        <taxon>Teleostei</taxon>
        <taxon>Notacanthiformes</taxon>
        <taxon>Halosauridae</taxon>
        <taxon>Aldrovandia</taxon>
    </lineage>
</organism>
<dbReference type="InterPro" id="IPR019018">
    <property type="entry name" value="Rab-bd_FIP-RBD"/>
</dbReference>
<dbReference type="PANTHER" id="PTHR15746">
    <property type="entry name" value="RAB11-RELATED"/>
    <property type="match status" value="1"/>
</dbReference>
<dbReference type="Pfam" id="PF09457">
    <property type="entry name" value="RBD-FIP"/>
    <property type="match status" value="1"/>
</dbReference>
<dbReference type="AlphaFoldDB" id="A0AAD7RDQ6"/>
<sequence>MSSLESQTLTGTSLGRDLKSSVIHENVPEKMKVSGSPDGRPYAQLTQDELISLVVKQQADLAKKSGKILELEEYIDNLLVRVIEEQPSILLSMSAMKAFDSSA</sequence>
<keyword evidence="6" id="KW-1185">Reference proteome</keyword>
<evidence type="ECO:0000313" key="6">
    <source>
        <dbReference type="Proteomes" id="UP001221898"/>
    </source>
</evidence>
<dbReference type="GO" id="GO:0045055">
    <property type="term" value="P:regulated exocytosis"/>
    <property type="evidence" value="ECO:0007669"/>
    <property type="project" value="TreeGrafter"/>
</dbReference>
<dbReference type="Proteomes" id="UP001221898">
    <property type="component" value="Unassembled WGS sequence"/>
</dbReference>
<evidence type="ECO:0000313" key="5">
    <source>
        <dbReference type="EMBL" id="KAJ8378063.1"/>
    </source>
</evidence>
<dbReference type="GO" id="GO:0031267">
    <property type="term" value="F:small GTPase binding"/>
    <property type="evidence" value="ECO:0007669"/>
    <property type="project" value="InterPro"/>
</dbReference>
<dbReference type="InterPro" id="IPR037789">
    <property type="entry name" value="FIP_classI"/>
</dbReference>
<comment type="caution">
    <text evidence="5">The sequence shown here is derived from an EMBL/GenBank/DDBJ whole genome shotgun (WGS) entry which is preliminary data.</text>
</comment>
<dbReference type="SUPFAM" id="SSF144270">
    <property type="entry name" value="Eferin C-derminal domain-like"/>
    <property type="match status" value="1"/>
</dbReference>
<accession>A0AAD7RDQ6</accession>
<gene>
    <name evidence="5" type="ORF">AAFF_G00248580</name>
</gene>
<evidence type="ECO:0000259" key="4">
    <source>
        <dbReference type="PROSITE" id="PS51511"/>
    </source>
</evidence>
<dbReference type="InterPro" id="IPR037245">
    <property type="entry name" value="FIP-RBD_C_sf"/>
</dbReference>
<proteinExistence type="predicted"/>